<evidence type="ECO:0000256" key="3">
    <source>
        <dbReference type="PROSITE-ProRule" id="PRU00302"/>
    </source>
</evidence>
<gene>
    <name evidence="6" type="ORF">AKAME5_002305700</name>
</gene>
<evidence type="ECO:0000256" key="1">
    <source>
        <dbReference type="ARBA" id="ARBA00022825"/>
    </source>
</evidence>
<dbReference type="AlphaFoldDB" id="A0AAD3NIJ4"/>
<dbReference type="Proteomes" id="UP001279410">
    <property type="component" value="Unassembled WGS sequence"/>
</dbReference>
<feature type="domain" description="CUB" evidence="4">
    <location>
        <begin position="128"/>
        <end position="231"/>
    </location>
</feature>
<dbReference type="PANTHER" id="PTHR24255">
    <property type="entry name" value="COMPLEMENT COMPONENT 1, S SUBCOMPONENT-RELATED"/>
    <property type="match status" value="1"/>
</dbReference>
<dbReference type="SUPFAM" id="SSF49854">
    <property type="entry name" value="Spermadhesin, CUB domain"/>
    <property type="match status" value="2"/>
</dbReference>
<dbReference type="SMART" id="SM00042">
    <property type="entry name" value="CUB"/>
    <property type="match status" value="1"/>
</dbReference>
<dbReference type="Gene3D" id="2.10.70.10">
    <property type="entry name" value="Complement Module, domain 1"/>
    <property type="match status" value="1"/>
</dbReference>
<dbReference type="InterPro" id="IPR035914">
    <property type="entry name" value="Sperma_CUB_dom_sf"/>
</dbReference>
<proteinExistence type="predicted"/>
<comment type="caution">
    <text evidence="3">Lacks conserved residue(s) required for the propagation of feature annotation.</text>
</comment>
<keyword evidence="1" id="KW-0720">Serine protease</keyword>
<dbReference type="InterPro" id="IPR035976">
    <property type="entry name" value="Sushi/SCR/CCP_sf"/>
</dbReference>
<dbReference type="PROSITE" id="PS50923">
    <property type="entry name" value="SUSHI"/>
    <property type="match status" value="1"/>
</dbReference>
<dbReference type="SMART" id="SM00032">
    <property type="entry name" value="CCP"/>
    <property type="match status" value="1"/>
</dbReference>
<keyword evidence="1" id="KW-0378">Hydrolase</keyword>
<name>A0AAD3NIJ4_LATJO</name>
<comment type="caution">
    <text evidence="6">The sequence shown here is derived from an EMBL/GenBank/DDBJ whole genome shotgun (WGS) entry which is preliminary data.</text>
</comment>
<organism evidence="6 7">
    <name type="scientific">Lates japonicus</name>
    <name type="common">Japanese lates</name>
    <dbReference type="NCBI Taxonomy" id="270547"/>
    <lineage>
        <taxon>Eukaryota</taxon>
        <taxon>Metazoa</taxon>
        <taxon>Chordata</taxon>
        <taxon>Craniata</taxon>
        <taxon>Vertebrata</taxon>
        <taxon>Euteleostomi</taxon>
        <taxon>Actinopterygii</taxon>
        <taxon>Neopterygii</taxon>
        <taxon>Teleostei</taxon>
        <taxon>Neoteleostei</taxon>
        <taxon>Acanthomorphata</taxon>
        <taxon>Carangaria</taxon>
        <taxon>Carangaria incertae sedis</taxon>
        <taxon>Centropomidae</taxon>
        <taxon>Lates</taxon>
    </lineage>
</organism>
<reference evidence="6" key="1">
    <citation type="submission" date="2022-08" db="EMBL/GenBank/DDBJ databases">
        <title>Genome sequencing of akame (Lates japonicus).</title>
        <authorList>
            <person name="Hashiguchi Y."/>
            <person name="Takahashi H."/>
        </authorList>
    </citation>
    <scope>NUCLEOTIDE SEQUENCE</scope>
    <source>
        <strain evidence="6">Kochi</strain>
    </source>
</reference>
<keyword evidence="2" id="KW-1015">Disulfide bond</keyword>
<keyword evidence="7" id="KW-1185">Reference proteome</keyword>
<feature type="domain" description="Sushi" evidence="5">
    <location>
        <begin position="65"/>
        <end position="126"/>
    </location>
</feature>
<dbReference type="Gene3D" id="2.60.120.290">
    <property type="entry name" value="Spermadhesin, CUB domain"/>
    <property type="match status" value="2"/>
</dbReference>
<dbReference type="PROSITE" id="PS01180">
    <property type="entry name" value="CUB"/>
    <property type="match status" value="2"/>
</dbReference>
<evidence type="ECO:0000313" key="6">
    <source>
        <dbReference type="EMBL" id="GLD71734.1"/>
    </source>
</evidence>
<dbReference type="InterPro" id="IPR000436">
    <property type="entry name" value="Sushi_SCR_CCP_dom"/>
</dbReference>
<feature type="domain" description="CUB" evidence="4">
    <location>
        <begin position="1"/>
        <end position="62"/>
    </location>
</feature>
<protein>
    <submittedName>
        <fullName evidence="6">CUB and sushi domain-containing protein 1</fullName>
    </submittedName>
</protein>
<dbReference type="PANTHER" id="PTHR24255:SF34">
    <property type="entry name" value="CUB AND SUSHI MULTIPLE DOMAINS 1"/>
    <property type="match status" value="1"/>
</dbReference>
<dbReference type="Pfam" id="PF00431">
    <property type="entry name" value="CUB"/>
    <property type="match status" value="2"/>
</dbReference>
<evidence type="ECO:0000313" key="7">
    <source>
        <dbReference type="Proteomes" id="UP001279410"/>
    </source>
</evidence>
<keyword evidence="3" id="KW-0768">Sushi</keyword>
<dbReference type="CDD" id="cd00033">
    <property type="entry name" value="CCP"/>
    <property type="match status" value="1"/>
</dbReference>
<dbReference type="CDD" id="cd00041">
    <property type="entry name" value="CUB"/>
    <property type="match status" value="2"/>
</dbReference>
<dbReference type="GO" id="GO:0004252">
    <property type="term" value="F:serine-type endopeptidase activity"/>
    <property type="evidence" value="ECO:0007669"/>
    <property type="project" value="TreeGrafter"/>
</dbReference>
<sequence length="231" mass="24878">MEPSYDFLHIYEGEDSNGPLLSSLQGNQAPERIESSGNSLFLAFRSDASLGMSGFAIEYREKPREACFDPGNIMNASRTGYDYKLGSQVSYNCHHGYTTVGGDTITCVMGHDGKPVWDRALPSCKAPCGGQYGGSEGVVLSPNYPLNYTTRQTCSYYITVSPQFVVFGQFAVFQTAMNDSVELFDGANENARLLSSLAGSHSGESLNVTDSVSDTAKGMLLGHSAIKETVV</sequence>
<evidence type="ECO:0000256" key="2">
    <source>
        <dbReference type="ARBA" id="ARBA00023157"/>
    </source>
</evidence>
<dbReference type="Pfam" id="PF00084">
    <property type="entry name" value="Sushi"/>
    <property type="match status" value="1"/>
</dbReference>
<keyword evidence="1" id="KW-0645">Protease</keyword>
<evidence type="ECO:0000259" key="4">
    <source>
        <dbReference type="PROSITE" id="PS01180"/>
    </source>
</evidence>
<dbReference type="InterPro" id="IPR000859">
    <property type="entry name" value="CUB_dom"/>
</dbReference>
<dbReference type="EMBL" id="BRZM01000715">
    <property type="protein sequence ID" value="GLD71734.1"/>
    <property type="molecule type" value="Genomic_DNA"/>
</dbReference>
<accession>A0AAD3NIJ4</accession>
<evidence type="ECO:0000259" key="5">
    <source>
        <dbReference type="PROSITE" id="PS50923"/>
    </source>
</evidence>
<dbReference type="SUPFAM" id="SSF57535">
    <property type="entry name" value="Complement control module/SCR domain"/>
    <property type="match status" value="1"/>
</dbReference>
<dbReference type="GO" id="GO:0005615">
    <property type="term" value="C:extracellular space"/>
    <property type="evidence" value="ECO:0007669"/>
    <property type="project" value="TreeGrafter"/>
</dbReference>